<evidence type="ECO:0000313" key="2">
    <source>
        <dbReference type="Proteomes" id="UP000324748"/>
    </source>
</evidence>
<accession>A0A5B0Q2K0</accession>
<gene>
    <name evidence="1" type="ORF">PGT21_013331</name>
</gene>
<keyword evidence="2" id="KW-1185">Reference proteome</keyword>
<comment type="caution">
    <text evidence="1">The sequence shown here is derived from an EMBL/GenBank/DDBJ whole genome shotgun (WGS) entry which is preliminary data.</text>
</comment>
<sequence length="115" mass="13106">MCKTDSIYVVLHSATYLWSPSPPAIDFSIWSMTKNHHKEDLPQLSPAIPLPKFDFPSEINKYHPIGNRHVKIFGHDTNPDDRRSVQCEVSRQDALALQKIPNRTLVVGLAFLWGL</sequence>
<proteinExistence type="predicted"/>
<dbReference type="AlphaFoldDB" id="A0A5B0Q2K0"/>
<evidence type="ECO:0000313" key="1">
    <source>
        <dbReference type="EMBL" id="KAA1107415.1"/>
    </source>
</evidence>
<reference evidence="1 2" key="1">
    <citation type="submission" date="2019-05" db="EMBL/GenBank/DDBJ databases">
        <title>Emergence of the Ug99 lineage of the wheat stem rust pathogen through somatic hybridization.</title>
        <authorList>
            <person name="Li F."/>
            <person name="Upadhyaya N.M."/>
            <person name="Sperschneider J."/>
            <person name="Matny O."/>
            <person name="Nguyen-Phuc H."/>
            <person name="Mago R."/>
            <person name="Raley C."/>
            <person name="Miller M.E."/>
            <person name="Silverstein K.A.T."/>
            <person name="Henningsen E."/>
            <person name="Hirsch C.D."/>
            <person name="Visser B."/>
            <person name="Pretorius Z.A."/>
            <person name="Steffenson B.J."/>
            <person name="Schwessinger B."/>
            <person name="Dodds P.N."/>
            <person name="Figueroa M."/>
        </authorList>
    </citation>
    <scope>NUCLEOTIDE SEQUENCE [LARGE SCALE GENOMIC DNA]</scope>
    <source>
        <strain evidence="1">21-0</strain>
    </source>
</reference>
<dbReference type="EMBL" id="VSWC01000029">
    <property type="protein sequence ID" value="KAA1107415.1"/>
    <property type="molecule type" value="Genomic_DNA"/>
</dbReference>
<dbReference type="Proteomes" id="UP000324748">
    <property type="component" value="Unassembled WGS sequence"/>
</dbReference>
<organism evidence="1 2">
    <name type="scientific">Puccinia graminis f. sp. tritici</name>
    <dbReference type="NCBI Taxonomy" id="56615"/>
    <lineage>
        <taxon>Eukaryota</taxon>
        <taxon>Fungi</taxon>
        <taxon>Dikarya</taxon>
        <taxon>Basidiomycota</taxon>
        <taxon>Pucciniomycotina</taxon>
        <taxon>Pucciniomycetes</taxon>
        <taxon>Pucciniales</taxon>
        <taxon>Pucciniaceae</taxon>
        <taxon>Puccinia</taxon>
    </lineage>
</organism>
<protein>
    <submittedName>
        <fullName evidence="1">Uncharacterized protein</fullName>
    </submittedName>
</protein>
<name>A0A5B0Q2K0_PUCGR</name>